<evidence type="ECO:0000313" key="1">
    <source>
        <dbReference type="EMBL" id="OGC45216.1"/>
    </source>
</evidence>
<name>A0A1F4UJX5_UNCKA</name>
<organism evidence="1 2">
    <name type="scientific">candidate division WWE3 bacterium RBG_19FT_COMBO_34_6</name>
    <dbReference type="NCBI Taxonomy" id="1802612"/>
    <lineage>
        <taxon>Bacteria</taxon>
        <taxon>Katanobacteria</taxon>
    </lineage>
</organism>
<comment type="caution">
    <text evidence="1">The sequence shown here is derived from an EMBL/GenBank/DDBJ whole genome shotgun (WGS) entry which is preliminary data.</text>
</comment>
<reference evidence="1 2" key="1">
    <citation type="journal article" date="2016" name="Nat. Commun.">
        <title>Thousands of microbial genomes shed light on interconnected biogeochemical processes in an aquifer system.</title>
        <authorList>
            <person name="Anantharaman K."/>
            <person name="Brown C.T."/>
            <person name="Hug L.A."/>
            <person name="Sharon I."/>
            <person name="Castelle C.J."/>
            <person name="Probst A.J."/>
            <person name="Thomas B.C."/>
            <person name="Singh A."/>
            <person name="Wilkins M.J."/>
            <person name="Karaoz U."/>
            <person name="Brodie E.L."/>
            <person name="Williams K.H."/>
            <person name="Hubbard S.S."/>
            <person name="Banfield J.F."/>
        </authorList>
    </citation>
    <scope>NUCLEOTIDE SEQUENCE [LARGE SCALE GENOMIC DNA]</scope>
</reference>
<dbReference type="EMBL" id="MEUV01000045">
    <property type="protein sequence ID" value="OGC45216.1"/>
    <property type="molecule type" value="Genomic_DNA"/>
</dbReference>
<protein>
    <submittedName>
        <fullName evidence="1">Uncharacterized protein</fullName>
    </submittedName>
</protein>
<dbReference type="Proteomes" id="UP000178615">
    <property type="component" value="Unassembled WGS sequence"/>
</dbReference>
<dbReference type="AlphaFoldDB" id="A0A1F4UJX5"/>
<accession>A0A1F4UJX5</accession>
<evidence type="ECO:0000313" key="2">
    <source>
        <dbReference type="Proteomes" id="UP000178615"/>
    </source>
</evidence>
<gene>
    <name evidence="1" type="ORF">A2V49_01250</name>
</gene>
<sequence length="366" mass="42314">MSATNGSVTRELRKKGEYALAEMLEDMDPEQRVEKFKKAFLMAVKNFDDDRAEKYLECIFILISDIHQNNENEIITNKAKVAIELYKTLPLHGTGEGREQYSQNESISVSVDTPVFKKTRQVLINEIAWSWKITKDENEADRLFDELISLPSEYESEIKDRLQIIRKITDGSFPLERLIRLAYIASLNYKECVDSTMHRNKKLLCKDVCEILTIAWIKNKVDSRNGLEFVGIDKQLEILSKIENSSAEALSSIIKEIDKIVTFDKRVQVLKLSIKKEEDLFRNYQQDKLDIQFIDSEYIKILLDHTGTSSQSAWQAANNFDLLCNVVRKWKKINSKTKVDITYSCRIFSAPNKKGSLNTEVFEVTL</sequence>
<proteinExistence type="predicted"/>